<proteinExistence type="predicted"/>
<reference evidence="3" key="1">
    <citation type="submission" date="2018-09" db="EMBL/GenBank/DDBJ databases">
        <authorList>
            <person name="Zhu H."/>
        </authorList>
    </citation>
    <scope>NUCLEOTIDE SEQUENCE [LARGE SCALE GENOMIC DNA]</scope>
    <source>
        <strain evidence="3">K2W31S-8</strain>
    </source>
</reference>
<dbReference type="InterPro" id="IPR011727">
    <property type="entry name" value="CHP02117"/>
</dbReference>
<evidence type="ECO:0000313" key="3">
    <source>
        <dbReference type="Proteomes" id="UP000265560"/>
    </source>
</evidence>
<name>A0A385Z4D0_9PSED</name>
<evidence type="ECO:0000313" key="2">
    <source>
        <dbReference type="EMBL" id="AYC32568.1"/>
    </source>
</evidence>
<feature type="compositionally biased region" description="Pro residues" evidence="1">
    <location>
        <begin position="7"/>
        <end position="20"/>
    </location>
</feature>
<dbReference type="AlphaFoldDB" id="A0A385Z4D0"/>
<organism evidence="2 3">
    <name type="scientific">Pseudomonas cavernae</name>
    <dbReference type="NCBI Taxonomy" id="2320867"/>
    <lineage>
        <taxon>Bacteria</taxon>
        <taxon>Pseudomonadati</taxon>
        <taxon>Pseudomonadota</taxon>
        <taxon>Gammaproteobacteria</taxon>
        <taxon>Pseudomonadales</taxon>
        <taxon>Pseudomonadaceae</taxon>
        <taxon>Pseudomonas</taxon>
    </lineage>
</organism>
<keyword evidence="3" id="KW-1185">Reference proteome</keyword>
<dbReference type="Proteomes" id="UP000265560">
    <property type="component" value="Chromosome"/>
</dbReference>
<dbReference type="KEGG" id="pcav:D3880_09315"/>
<accession>A0A385Z4D0</accession>
<dbReference type="Pfam" id="PF09601">
    <property type="entry name" value="DUF2459"/>
    <property type="match status" value="1"/>
</dbReference>
<gene>
    <name evidence="2" type="ORF">D3880_09315</name>
</gene>
<dbReference type="EMBL" id="CP032419">
    <property type="protein sequence ID" value="AYC32568.1"/>
    <property type="molecule type" value="Genomic_DNA"/>
</dbReference>
<evidence type="ECO:0000256" key="1">
    <source>
        <dbReference type="SAM" id="MobiDB-lite"/>
    </source>
</evidence>
<sequence length="255" mass="26606">MDTQRPPETPVHPVMPPPWTKAPQGRTSAVGPAPMRIALLLVLALFGCAAAPPGPPPGPLDCNAAATFHVVNHGWHTGVVVAAADLLLVLPALGEDFADAGFIELGWGDEGFYRAPQPGIGQALRALFGSGDSALHLVRLPGEPARYFPAGEVVALTVDANGYQRLLAFLVASFARSPAGTLQPLGPGLNGDSRFYRATGRYSLANTCNTWVAEAVAASGFPIASTSVQTADAVMSQLRREPAVASCQFETVDND</sequence>
<dbReference type="OrthoDB" id="211174at2"/>
<feature type="region of interest" description="Disordered" evidence="1">
    <location>
        <begin position="1"/>
        <end position="27"/>
    </location>
</feature>
<protein>
    <submittedName>
        <fullName evidence="2">DUF2459 domain-containing protein</fullName>
    </submittedName>
</protein>